<dbReference type="GO" id="GO:0035435">
    <property type="term" value="P:phosphate ion transmembrane transport"/>
    <property type="evidence" value="ECO:0007669"/>
    <property type="project" value="TreeGrafter"/>
</dbReference>
<evidence type="ECO:0000313" key="8">
    <source>
        <dbReference type="Proteomes" id="UP000600171"/>
    </source>
</evidence>
<dbReference type="CDD" id="cd06174">
    <property type="entry name" value="MFS"/>
    <property type="match status" value="1"/>
</dbReference>
<dbReference type="Pfam" id="PF07690">
    <property type="entry name" value="MFS_1"/>
    <property type="match status" value="1"/>
</dbReference>
<dbReference type="GO" id="GO:0061513">
    <property type="term" value="F:glucose 6-phosphate:phosphate antiporter activity"/>
    <property type="evidence" value="ECO:0007669"/>
    <property type="project" value="TreeGrafter"/>
</dbReference>
<feature type="transmembrane region" description="Helical" evidence="5">
    <location>
        <begin position="377"/>
        <end position="398"/>
    </location>
</feature>
<name>A0A917IQ70_9MICC</name>
<evidence type="ECO:0000256" key="2">
    <source>
        <dbReference type="ARBA" id="ARBA00022692"/>
    </source>
</evidence>
<dbReference type="GO" id="GO:0005886">
    <property type="term" value="C:plasma membrane"/>
    <property type="evidence" value="ECO:0007669"/>
    <property type="project" value="UniProtKB-SubCell"/>
</dbReference>
<keyword evidence="4 5" id="KW-0472">Membrane</keyword>
<dbReference type="PROSITE" id="PS50850">
    <property type="entry name" value="MFS"/>
    <property type="match status" value="1"/>
</dbReference>
<protein>
    <submittedName>
        <fullName evidence="7">MFS transporter</fullName>
    </submittedName>
</protein>
<feature type="transmembrane region" description="Helical" evidence="5">
    <location>
        <begin position="315"/>
        <end position="335"/>
    </location>
</feature>
<dbReference type="SUPFAM" id="SSF103473">
    <property type="entry name" value="MFS general substrate transporter"/>
    <property type="match status" value="1"/>
</dbReference>
<keyword evidence="2 5" id="KW-0812">Transmembrane</keyword>
<dbReference type="AlphaFoldDB" id="A0A917IQ70"/>
<proteinExistence type="predicted"/>
<feature type="transmembrane region" description="Helical" evidence="5">
    <location>
        <begin position="166"/>
        <end position="184"/>
    </location>
</feature>
<dbReference type="Gene3D" id="1.20.1250.20">
    <property type="entry name" value="MFS general substrate transporter like domains"/>
    <property type="match status" value="2"/>
</dbReference>
<evidence type="ECO:0000256" key="1">
    <source>
        <dbReference type="ARBA" id="ARBA00004651"/>
    </source>
</evidence>
<dbReference type="InterPro" id="IPR051337">
    <property type="entry name" value="OPA_Antiporter"/>
</dbReference>
<dbReference type="InterPro" id="IPR011701">
    <property type="entry name" value="MFS"/>
</dbReference>
<keyword evidence="8" id="KW-1185">Reference proteome</keyword>
<evidence type="ECO:0000256" key="5">
    <source>
        <dbReference type="SAM" id="Phobius"/>
    </source>
</evidence>
<feature type="transmembrane region" description="Helical" evidence="5">
    <location>
        <begin position="341"/>
        <end position="365"/>
    </location>
</feature>
<dbReference type="InterPro" id="IPR020846">
    <property type="entry name" value="MFS_dom"/>
</dbReference>
<comment type="subcellular location">
    <subcellularLocation>
        <location evidence="1">Cell membrane</location>
        <topology evidence="1">Multi-pass membrane protein</topology>
    </subcellularLocation>
</comment>
<dbReference type="EMBL" id="BMDC01000001">
    <property type="protein sequence ID" value="GGH60052.1"/>
    <property type="molecule type" value="Genomic_DNA"/>
</dbReference>
<dbReference type="PANTHER" id="PTHR43826">
    <property type="entry name" value="GLUCOSE-6-PHOSPHATE EXCHANGER SLC37A4"/>
    <property type="match status" value="1"/>
</dbReference>
<feature type="transmembrane region" description="Helical" evidence="5">
    <location>
        <begin position="45"/>
        <end position="68"/>
    </location>
</feature>
<feature type="transmembrane region" description="Helical" evidence="5">
    <location>
        <begin position="98"/>
        <end position="119"/>
    </location>
</feature>
<evidence type="ECO:0000256" key="4">
    <source>
        <dbReference type="ARBA" id="ARBA00023136"/>
    </source>
</evidence>
<feature type="transmembrane region" description="Helical" evidence="5">
    <location>
        <begin position="285"/>
        <end position="303"/>
    </location>
</feature>
<reference evidence="7 8" key="1">
    <citation type="journal article" date="2014" name="Int. J. Syst. Evol. Microbiol.">
        <title>Complete genome sequence of Corynebacterium casei LMG S-19264T (=DSM 44701T), isolated from a smear-ripened cheese.</title>
        <authorList>
            <consortium name="US DOE Joint Genome Institute (JGI-PGF)"/>
            <person name="Walter F."/>
            <person name="Albersmeier A."/>
            <person name="Kalinowski J."/>
            <person name="Ruckert C."/>
        </authorList>
    </citation>
    <scope>NUCLEOTIDE SEQUENCE [LARGE SCALE GENOMIC DNA]</scope>
    <source>
        <strain evidence="7 8">CCM 8669</strain>
    </source>
</reference>
<sequence>MSKSTTRTVVWLLSVFAYVFAVINRSSFTALGETAQHHFQAEATIVSTFVTVQLLVYALAQVPVGIFLDRMGATVVMMTGLLLMGAGQLVMGLSDSSAVAICARILVGAGDACMFVSLVRVIGDWFIPRYIPTMNQISGLMGQGGQLLAVAPLTAAVVALGWAGAFSALAALAAVFLLLMLFLMRDTPGGATVFQRLLGKKNEDDAAAASTPVETVAATPITEALPVLGPNSSGIGPALVSILKRPGIRMAFWVHMATAFSTNTFVLLWGVPFMTGGLGYSTEKAQSMVSLVIVSIMIAGLLAGPVFSRFSRRRIPIIVGVVSSNIVLWLLILLWPQVAPTWLVALSMVVLGIGGPTSMIAFDIVRTYAPYTQRGIATGLTNMGGFIGALLAVLGIGIVLDLQGAGTPDLYNLQAFKWAMAVLLPILIVALTMILIEYPRAKRYLDSKRNDQP</sequence>
<dbReference type="RefSeq" id="WP_188358997.1">
    <property type="nucleotide sequence ID" value="NZ_BMDC01000001.1"/>
</dbReference>
<dbReference type="PANTHER" id="PTHR43826:SF3">
    <property type="entry name" value="GLUCOSE-6-PHOSPHATE EXCHANGER SLC37A4"/>
    <property type="match status" value="1"/>
</dbReference>
<organism evidence="7 8">
    <name type="scientific">Rothia aerolata</name>
    <dbReference type="NCBI Taxonomy" id="1812262"/>
    <lineage>
        <taxon>Bacteria</taxon>
        <taxon>Bacillati</taxon>
        <taxon>Actinomycetota</taxon>
        <taxon>Actinomycetes</taxon>
        <taxon>Micrococcales</taxon>
        <taxon>Micrococcaceae</taxon>
        <taxon>Rothia</taxon>
    </lineage>
</organism>
<evidence type="ECO:0000256" key="3">
    <source>
        <dbReference type="ARBA" id="ARBA00022989"/>
    </source>
</evidence>
<comment type="caution">
    <text evidence="7">The sequence shown here is derived from an EMBL/GenBank/DDBJ whole genome shotgun (WGS) entry which is preliminary data.</text>
</comment>
<feature type="domain" description="Major facilitator superfamily (MFS) profile" evidence="6">
    <location>
        <begin position="10"/>
        <end position="442"/>
    </location>
</feature>
<feature type="transmembrane region" description="Helical" evidence="5">
    <location>
        <begin position="75"/>
        <end position="92"/>
    </location>
</feature>
<evidence type="ECO:0000313" key="7">
    <source>
        <dbReference type="EMBL" id="GGH60052.1"/>
    </source>
</evidence>
<feature type="transmembrane region" description="Helical" evidence="5">
    <location>
        <begin position="418"/>
        <end position="438"/>
    </location>
</feature>
<gene>
    <name evidence="7" type="ORF">GCM10007359_07860</name>
</gene>
<dbReference type="Proteomes" id="UP000600171">
    <property type="component" value="Unassembled WGS sequence"/>
</dbReference>
<accession>A0A917IQ70</accession>
<feature type="transmembrane region" description="Helical" evidence="5">
    <location>
        <begin position="252"/>
        <end position="273"/>
    </location>
</feature>
<keyword evidence="3 5" id="KW-1133">Transmembrane helix</keyword>
<evidence type="ECO:0000259" key="6">
    <source>
        <dbReference type="PROSITE" id="PS50850"/>
    </source>
</evidence>
<dbReference type="InterPro" id="IPR036259">
    <property type="entry name" value="MFS_trans_sf"/>
</dbReference>